<evidence type="ECO:0000256" key="2">
    <source>
        <dbReference type="SAM" id="SignalP"/>
    </source>
</evidence>
<dbReference type="RefSeq" id="WP_076377612.1">
    <property type="nucleotide sequence ID" value="NZ_AP017422.1"/>
</dbReference>
<accession>A0A1N7N189</accession>
<dbReference type="Pfam" id="PF00144">
    <property type="entry name" value="Beta-lactamase"/>
    <property type="match status" value="1"/>
</dbReference>
<dbReference type="AlphaFoldDB" id="A0A1N7N189"/>
<gene>
    <name evidence="4" type="ORF">SAMN05421788_102101</name>
</gene>
<dbReference type="STRING" id="477680.SAMN05421788_102101"/>
<dbReference type="OrthoDB" id="9793489at2"/>
<evidence type="ECO:0000313" key="4">
    <source>
        <dbReference type="EMBL" id="SIS92173.1"/>
    </source>
</evidence>
<evidence type="ECO:0000259" key="3">
    <source>
        <dbReference type="Pfam" id="PF00144"/>
    </source>
</evidence>
<dbReference type="InterPro" id="IPR012338">
    <property type="entry name" value="Beta-lactam/transpept-like"/>
</dbReference>
<dbReference type="PANTHER" id="PTHR22935">
    <property type="entry name" value="PENICILLIN-BINDING PROTEIN"/>
    <property type="match status" value="1"/>
</dbReference>
<dbReference type="Proteomes" id="UP000186917">
    <property type="component" value="Unassembled WGS sequence"/>
</dbReference>
<protein>
    <submittedName>
        <fullName evidence="4">CubicO group peptidase, beta-lactamase class C family</fullName>
    </submittedName>
</protein>
<dbReference type="InterPro" id="IPR001466">
    <property type="entry name" value="Beta-lactam-related"/>
</dbReference>
<feature type="signal peptide" evidence="2">
    <location>
        <begin position="1"/>
        <end position="21"/>
    </location>
</feature>
<sequence length="474" mass="52941">MKNIPLLTAILAIMLSIAVNGYTQQTRQHIDSLQQILKQAYNQQQPEALDALMQVIQQPAPPKEVVAQQLQNVYKQLGNWQKASYMYQLNQVYFYTVTFEKQQVLLTLLTDSLGKIRYYTFKPIYSNQLHKTEKVRSNNSLTSALDKKVDSLVAPYIQLQNTAGICIAIIDKNTVATYSYGETKKGNKQLPDPATTLFEIGSNTKTFTGLLLAAGIVNKEVEPDEDIERFLPDSITNLAYQGTPITLLTLANHTSSLPRIPGNLFTLKTDTSTPYNHYDSSLLLAYLKQFHPAYKPGTTFAYSNLGMGLLGQLLAWHHHTTYEALLTQTILQPLHLNHTKLTLTAEDSSKHAQGYNERNEPNALWNMQSLNAAGGLHSTVTDMARYIQANLGKAPASLLPAIQLAQHRTFTDGVNQVGLAWMIQQLNGHDIFIHDGATFGFKSFIAFDKESEKGVVILTNCAENITLLGYQFMQ</sequence>
<reference evidence="5" key="1">
    <citation type="submission" date="2017-01" db="EMBL/GenBank/DDBJ databases">
        <authorList>
            <person name="Varghese N."/>
            <person name="Submissions S."/>
        </authorList>
    </citation>
    <scope>NUCLEOTIDE SEQUENCE [LARGE SCALE GENOMIC DNA]</scope>
    <source>
        <strain evidence="5">DSM 21054</strain>
    </source>
</reference>
<dbReference type="Gene3D" id="3.40.710.10">
    <property type="entry name" value="DD-peptidase/beta-lactamase superfamily"/>
    <property type="match status" value="1"/>
</dbReference>
<dbReference type="EMBL" id="FTOR01000002">
    <property type="protein sequence ID" value="SIS92173.1"/>
    <property type="molecule type" value="Genomic_DNA"/>
</dbReference>
<evidence type="ECO:0000313" key="5">
    <source>
        <dbReference type="Proteomes" id="UP000186917"/>
    </source>
</evidence>
<organism evidence="4 5">
    <name type="scientific">Filimonas lacunae</name>
    <dbReference type="NCBI Taxonomy" id="477680"/>
    <lineage>
        <taxon>Bacteria</taxon>
        <taxon>Pseudomonadati</taxon>
        <taxon>Bacteroidota</taxon>
        <taxon>Chitinophagia</taxon>
        <taxon>Chitinophagales</taxon>
        <taxon>Chitinophagaceae</taxon>
        <taxon>Filimonas</taxon>
    </lineage>
</organism>
<dbReference type="InterPro" id="IPR051478">
    <property type="entry name" value="Beta-lactamase-like_AB/R"/>
</dbReference>
<keyword evidence="5" id="KW-1185">Reference proteome</keyword>
<feature type="domain" description="Beta-lactamase-related" evidence="3">
    <location>
        <begin position="149"/>
        <end position="463"/>
    </location>
</feature>
<dbReference type="PANTHER" id="PTHR22935:SF95">
    <property type="entry name" value="BETA-LACTAMASE-LIKE 1-RELATED"/>
    <property type="match status" value="1"/>
</dbReference>
<dbReference type="SUPFAM" id="SSF56601">
    <property type="entry name" value="beta-lactamase/transpeptidase-like"/>
    <property type="match status" value="1"/>
</dbReference>
<keyword evidence="2" id="KW-0732">Signal</keyword>
<comment type="similarity">
    <text evidence="1">Belongs to the beta-lactamase family.</text>
</comment>
<proteinExistence type="inferred from homology"/>
<feature type="chain" id="PRO_5012885000" evidence="2">
    <location>
        <begin position="22"/>
        <end position="474"/>
    </location>
</feature>
<evidence type="ECO:0000256" key="1">
    <source>
        <dbReference type="ARBA" id="ARBA00038473"/>
    </source>
</evidence>
<name>A0A1N7N189_9BACT</name>